<dbReference type="OrthoDB" id="6447207at2"/>
<dbReference type="EMBL" id="NITY01000001">
    <property type="protein sequence ID" value="PHM45917.1"/>
    <property type="molecule type" value="Genomic_DNA"/>
</dbReference>
<dbReference type="EMBL" id="FORG01000016">
    <property type="protein sequence ID" value="SFJ78360.1"/>
    <property type="molecule type" value="Genomic_DNA"/>
</dbReference>
<evidence type="ECO:0000313" key="4">
    <source>
        <dbReference type="Proteomes" id="UP000224607"/>
    </source>
</evidence>
<sequence length="156" mass="17588">MNNTAIDIAARFKMASKLAKKMGGNEITINCDELIKLCEATKKLAEYKDMEPMAHFIIGGDGFIGEALHEYKNDSDVFPLYRHPSKESLKFTAEIELTDFVNGSNGKAIAYGKIFNDIKKRFSDGTEIKTSLITNPETYKTDGYIKTQNSIYKIRE</sequence>
<accession>A0A1I3U5R2</accession>
<dbReference type="Proteomes" id="UP000198919">
    <property type="component" value="Unassembled WGS sequence"/>
</dbReference>
<reference evidence="3" key="2">
    <citation type="submission" date="2016-10" db="EMBL/GenBank/DDBJ databases">
        <authorList>
            <person name="Varghese N."/>
            <person name="Submissions S."/>
        </authorList>
    </citation>
    <scope>NUCLEOTIDE SEQUENCE [LARGE SCALE GENOMIC DNA]</scope>
    <source>
        <strain evidence="3">DSM 17908</strain>
    </source>
</reference>
<evidence type="ECO:0000313" key="3">
    <source>
        <dbReference type="Proteomes" id="UP000198919"/>
    </source>
</evidence>
<evidence type="ECO:0000313" key="2">
    <source>
        <dbReference type="EMBL" id="SFJ78360.1"/>
    </source>
</evidence>
<reference evidence="1 4" key="3">
    <citation type="journal article" date="2017" name="Nat. Microbiol.">
        <title>Natural product diversity associated with the nematode symbionts Photorhabdus and Xenorhabdus.</title>
        <authorList>
            <person name="Tobias N.J."/>
            <person name="Wolff H."/>
            <person name="Djahanschiri B."/>
            <person name="Grundmann F."/>
            <person name="Kronenwerth M."/>
            <person name="Shi Y.M."/>
            <person name="Simonyi S."/>
            <person name="Grun P."/>
            <person name="Shapiro-Ilan D."/>
            <person name="Pidot S.J."/>
            <person name="Stinear T.P."/>
            <person name="Ebersberger I."/>
            <person name="Bode H.B."/>
        </authorList>
    </citation>
    <scope>NUCLEOTIDE SEQUENCE [LARGE SCALE GENOMIC DNA]</scope>
    <source>
        <strain evidence="1 4">DSM 17908</strain>
    </source>
</reference>
<proteinExistence type="predicted"/>
<dbReference type="STRING" id="351675.SAMN05421680_11623"/>
<reference evidence="2" key="1">
    <citation type="submission" date="2016-10" db="EMBL/GenBank/DDBJ databases">
        <authorList>
            <person name="de Groot N.N."/>
        </authorList>
    </citation>
    <scope>NUCLEOTIDE SEQUENCE [LARGE SCALE GENOMIC DNA]</scope>
    <source>
        <strain evidence="2">DSM 17908</strain>
    </source>
</reference>
<dbReference type="RefSeq" id="WP_092512250.1">
    <property type="nucleotide sequence ID" value="NZ_CAWNQB010000001.1"/>
</dbReference>
<keyword evidence="4" id="KW-1185">Reference proteome</keyword>
<evidence type="ECO:0000313" key="1">
    <source>
        <dbReference type="EMBL" id="PHM45917.1"/>
    </source>
</evidence>
<dbReference type="Proteomes" id="UP000224607">
    <property type="component" value="Unassembled WGS sequence"/>
</dbReference>
<dbReference type="AlphaFoldDB" id="A0A1I3U5R2"/>
<protein>
    <submittedName>
        <fullName evidence="2">Uncharacterized protein</fullName>
    </submittedName>
</protein>
<organism evidence="2 3">
    <name type="scientific">Xenorhabdus mauleonii</name>
    <dbReference type="NCBI Taxonomy" id="351675"/>
    <lineage>
        <taxon>Bacteria</taxon>
        <taxon>Pseudomonadati</taxon>
        <taxon>Pseudomonadota</taxon>
        <taxon>Gammaproteobacteria</taxon>
        <taxon>Enterobacterales</taxon>
        <taxon>Morganellaceae</taxon>
        <taxon>Xenorhabdus</taxon>
    </lineage>
</organism>
<gene>
    <name evidence="2" type="ORF">SAMN05421680_11623</name>
    <name evidence="1" type="ORF">Xmau_00308</name>
</gene>
<name>A0A1I3U5R2_9GAMM</name>